<evidence type="ECO:0000313" key="3">
    <source>
        <dbReference type="EMBL" id="WAL65066.1"/>
    </source>
</evidence>
<feature type="transmembrane region" description="Helical" evidence="2">
    <location>
        <begin position="155"/>
        <end position="178"/>
    </location>
</feature>
<feature type="region of interest" description="Disordered" evidence="1">
    <location>
        <begin position="181"/>
        <end position="302"/>
    </location>
</feature>
<evidence type="ECO:0000256" key="2">
    <source>
        <dbReference type="SAM" id="Phobius"/>
    </source>
</evidence>
<feature type="compositionally biased region" description="Polar residues" evidence="1">
    <location>
        <begin position="291"/>
        <end position="302"/>
    </location>
</feature>
<organism evidence="3 4">
    <name type="scientific">Amycolatopsis cynarae</name>
    <dbReference type="NCBI Taxonomy" id="2995223"/>
    <lineage>
        <taxon>Bacteria</taxon>
        <taxon>Bacillati</taxon>
        <taxon>Actinomycetota</taxon>
        <taxon>Actinomycetes</taxon>
        <taxon>Pseudonocardiales</taxon>
        <taxon>Pseudonocardiaceae</taxon>
        <taxon>Amycolatopsis</taxon>
    </lineage>
</organism>
<keyword evidence="2" id="KW-0812">Transmembrane</keyword>
<protein>
    <recommendedName>
        <fullName evidence="5">Serine/threonine protein kinase</fullName>
    </recommendedName>
</protein>
<accession>A0ABY7AYH6</accession>
<keyword evidence="2" id="KW-1133">Transmembrane helix</keyword>
<feature type="compositionally biased region" description="Low complexity" evidence="1">
    <location>
        <begin position="249"/>
        <end position="270"/>
    </location>
</feature>
<dbReference type="RefSeq" id="WP_268755275.1">
    <property type="nucleotide sequence ID" value="NZ_CP113836.1"/>
</dbReference>
<reference evidence="3" key="1">
    <citation type="submission" date="2022-11" db="EMBL/GenBank/DDBJ databases">
        <authorList>
            <person name="Mo P."/>
        </authorList>
    </citation>
    <scope>NUCLEOTIDE SEQUENCE</scope>
    <source>
        <strain evidence="3">HUAS 11-8</strain>
    </source>
</reference>
<feature type="compositionally biased region" description="Polar residues" evidence="1">
    <location>
        <begin position="1"/>
        <end position="13"/>
    </location>
</feature>
<keyword evidence="4" id="KW-1185">Reference proteome</keyword>
<name>A0ABY7AYH6_9PSEU</name>
<evidence type="ECO:0008006" key="5">
    <source>
        <dbReference type="Google" id="ProtNLM"/>
    </source>
</evidence>
<keyword evidence="2" id="KW-0472">Membrane</keyword>
<evidence type="ECO:0000313" key="4">
    <source>
        <dbReference type="Proteomes" id="UP001163203"/>
    </source>
</evidence>
<feature type="region of interest" description="Disordered" evidence="1">
    <location>
        <begin position="1"/>
        <end position="125"/>
    </location>
</feature>
<proteinExistence type="predicted"/>
<gene>
    <name evidence="3" type="ORF">ORV05_29775</name>
</gene>
<dbReference type="Proteomes" id="UP001163203">
    <property type="component" value="Chromosome"/>
</dbReference>
<feature type="compositionally biased region" description="Low complexity" evidence="1">
    <location>
        <begin position="219"/>
        <end position="236"/>
    </location>
</feature>
<evidence type="ECO:0000256" key="1">
    <source>
        <dbReference type="SAM" id="MobiDB-lite"/>
    </source>
</evidence>
<feature type="compositionally biased region" description="Low complexity" evidence="1">
    <location>
        <begin position="89"/>
        <end position="98"/>
    </location>
</feature>
<dbReference type="EMBL" id="CP113836">
    <property type="protein sequence ID" value="WAL65066.1"/>
    <property type="molecule type" value="Genomic_DNA"/>
</dbReference>
<sequence>MNRGADSTEQLTPSPGRHRLGASGTWTPQVPPRPARTRHSNPPPPQPVDQPVSGTLRLPPAAPRYDEGSRSGFLSVSGRLPLPEPASPAAPVSSSVSSPTPPPRTRVRLTPPTCHETGSGDDVRVYVAPPETGLSTFDLGSVPASVTPPRSWRRAAWFATASSGGVVVALLFAGSALVGKPAPEQASGGWVPGLGGGLPTVAGEQLGPGPLARYSGPATNSSSTLSTQLDLSRSSSGPAAVRDTGESTSAADGDAASRPSAPSDPAGSAPLVTSVPPKPAPTPAPYDSDPFQLSLQQADPGTLARTSQRYLDSVTANPAQAHELTTGELRDEGAERLAEKYSEVAYFEVEHIQVHQYDGRTVCTVKTVHKNGRQTVEQRTLTFDGTKISSDGN</sequence>